<evidence type="ECO:0000259" key="12">
    <source>
        <dbReference type="PROSITE" id="PS51686"/>
    </source>
</evidence>
<dbReference type="InterPro" id="IPR049560">
    <property type="entry name" value="MeTrfase_RsmB-F_NOP2_cat"/>
</dbReference>
<comment type="caution">
    <text evidence="10">Lacks conserved residue(s) required for the propagation of feature annotation.</text>
</comment>
<evidence type="ECO:0000256" key="7">
    <source>
        <dbReference type="ARBA" id="ARBA00022694"/>
    </source>
</evidence>
<dbReference type="HOGENOM" id="CLU_005316_4_3_1"/>
<dbReference type="PROSITE" id="PS01153">
    <property type="entry name" value="NOL1_NOP2_SUN"/>
    <property type="match status" value="1"/>
</dbReference>
<feature type="compositionally biased region" description="Basic and acidic residues" evidence="11">
    <location>
        <begin position="669"/>
        <end position="679"/>
    </location>
</feature>
<feature type="domain" description="SAM-dependent MTase RsmB/NOP-type" evidence="12">
    <location>
        <begin position="51"/>
        <end position="415"/>
    </location>
</feature>
<dbReference type="GO" id="GO:0000049">
    <property type="term" value="F:tRNA binding"/>
    <property type="evidence" value="ECO:0007669"/>
    <property type="project" value="UniProtKB-KW"/>
</dbReference>
<keyword evidence="9" id="KW-0539">Nucleus</keyword>
<dbReference type="Pfam" id="PF25378">
    <property type="entry name" value="PUA_NSUN2"/>
    <property type="match status" value="1"/>
</dbReference>
<evidence type="ECO:0000256" key="9">
    <source>
        <dbReference type="ARBA" id="ARBA00023242"/>
    </source>
</evidence>
<evidence type="ECO:0000256" key="1">
    <source>
        <dbReference type="ARBA" id="ARBA00004123"/>
    </source>
</evidence>
<dbReference type="InterPro" id="IPR057285">
    <property type="entry name" value="Pre-PUA_NSUN2"/>
</dbReference>
<dbReference type="InterPro" id="IPR057286">
    <property type="entry name" value="PUA_NSUN2"/>
</dbReference>
<dbReference type="PRINTS" id="PR02011">
    <property type="entry name" value="RCMTNCL1"/>
</dbReference>
<comment type="similarity">
    <text evidence="2 10">Belongs to the class I-like SAM-binding methyltransferase superfamily. RsmB/NOP family.</text>
</comment>
<dbReference type="InterPro" id="IPR029063">
    <property type="entry name" value="SAM-dependent_MTases_sf"/>
</dbReference>
<keyword evidence="5 10" id="KW-0808">Transferase</keyword>
<evidence type="ECO:0000256" key="11">
    <source>
        <dbReference type="SAM" id="MobiDB-lite"/>
    </source>
</evidence>
<evidence type="ECO:0000256" key="3">
    <source>
        <dbReference type="ARBA" id="ARBA00022555"/>
    </source>
</evidence>
<dbReference type="PROSITE" id="PS51686">
    <property type="entry name" value="SAM_MT_RSMB_NOP"/>
    <property type="match status" value="1"/>
</dbReference>
<evidence type="ECO:0000256" key="4">
    <source>
        <dbReference type="ARBA" id="ARBA00022603"/>
    </source>
</evidence>
<feature type="binding site" evidence="10">
    <location>
        <position position="199"/>
    </location>
    <ligand>
        <name>S-adenosyl-L-methionine</name>
        <dbReference type="ChEBI" id="CHEBI:59789"/>
    </ligand>
</feature>
<dbReference type="Gene3D" id="3.40.50.150">
    <property type="entry name" value="Vaccinia Virus protein VP39"/>
    <property type="match status" value="1"/>
</dbReference>
<evidence type="ECO:0000313" key="13">
    <source>
        <dbReference type="EMBL" id="CCA25571.1"/>
    </source>
</evidence>
<dbReference type="InterPro" id="IPR001678">
    <property type="entry name" value="MeTrfase_RsmB-F_NOP2_dom"/>
</dbReference>
<evidence type="ECO:0000256" key="6">
    <source>
        <dbReference type="ARBA" id="ARBA00022691"/>
    </source>
</evidence>
<accession>F0WVX0</accession>
<keyword evidence="3" id="KW-0820">tRNA-binding</keyword>
<organism evidence="13">
    <name type="scientific">Albugo laibachii Nc14</name>
    <dbReference type="NCBI Taxonomy" id="890382"/>
    <lineage>
        <taxon>Eukaryota</taxon>
        <taxon>Sar</taxon>
        <taxon>Stramenopiles</taxon>
        <taxon>Oomycota</taxon>
        <taxon>Peronosporomycetes</taxon>
        <taxon>Albuginales</taxon>
        <taxon>Albuginaceae</taxon>
        <taxon>Albugo</taxon>
    </lineage>
</organism>
<dbReference type="PANTHER" id="PTHR22808:SF1">
    <property type="entry name" value="RNA CYTOSINE-C(5)-METHYLTRANSFERASE NSUN2-RELATED"/>
    <property type="match status" value="1"/>
</dbReference>
<dbReference type="InterPro" id="IPR018314">
    <property type="entry name" value="RsmB/NOL1/NOP2-like_CS"/>
</dbReference>
<dbReference type="PRINTS" id="PR02008">
    <property type="entry name" value="RCMTFAMILY"/>
</dbReference>
<feature type="region of interest" description="Disordered" evidence="11">
    <location>
        <begin position="430"/>
        <end position="469"/>
    </location>
</feature>
<dbReference type="AlphaFoldDB" id="F0WVX0"/>
<feature type="compositionally biased region" description="Pro residues" evidence="11">
    <location>
        <begin position="691"/>
        <end position="702"/>
    </location>
</feature>
<evidence type="ECO:0000256" key="8">
    <source>
        <dbReference type="ARBA" id="ARBA00022884"/>
    </source>
</evidence>
<dbReference type="GO" id="GO:0030488">
    <property type="term" value="P:tRNA methylation"/>
    <property type="evidence" value="ECO:0007669"/>
    <property type="project" value="UniProtKB-ARBA"/>
</dbReference>
<protein>
    <submittedName>
        <fullName evidence="13">tRNA (Cytosine5)methyltransferase NSUN2 putative</fullName>
    </submittedName>
</protein>
<dbReference type="SUPFAM" id="SSF53335">
    <property type="entry name" value="S-adenosyl-L-methionine-dependent methyltransferases"/>
    <property type="match status" value="1"/>
</dbReference>
<dbReference type="InterPro" id="IPR023270">
    <property type="entry name" value="RCMT_NCL1"/>
</dbReference>
<keyword evidence="6 10" id="KW-0949">S-adenosyl-L-methionine</keyword>
<dbReference type="GO" id="GO:0016428">
    <property type="term" value="F:tRNA (cytidine-5-)-methyltransferase activity"/>
    <property type="evidence" value="ECO:0007669"/>
    <property type="project" value="InterPro"/>
</dbReference>
<proteinExistence type="inferred from homology"/>
<reference evidence="13" key="2">
    <citation type="submission" date="2011-02" db="EMBL/GenBank/DDBJ databases">
        <authorList>
            <person name="MacLean D."/>
        </authorList>
    </citation>
    <scope>NUCLEOTIDE SEQUENCE</scope>
</reference>
<dbReference type="GO" id="GO:0005634">
    <property type="term" value="C:nucleus"/>
    <property type="evidence" value="ECO:0007669"/>
    <property type="project" value="UniProtKB-SubCell"/>
</dbReference>
<feature type="active site" description="Nucleophile" evidence="10">
    <location>
        <position position="302"/>
    </location>
</feature>
<keyword evidence="7" id="KW-0819">tRNA processing</keyword>
<feature type="binding site" evidence="10">
    <location>
        <position position="249"/>
    </location>
    <ligand>
        <name>S-adenosyl-L-methionine</name>
        <dbReference type="ChEBI" id="CHEBI:59789"/>
    </ligand>
</feature>
<sequence length="702" mass="79074">MGRMKNRHTHRPKRPRTASKDHFEEWVYTNEKFVQYYTSQNIAQEAEWDVFMQSLATGLPTTFRINASCAFIDRICQHIEQFNASQKDLIIEGQPFENIRIIPWYPDNRAFQWSLERRKLRKLEPLADFQKWLIQLSDGGSITRQEAVSMIPPLLLQVEPEHRVLDMCAAPGSKTSQILESLHAGTSDAIPSGLVVANDCDLKRAFLLVHQSKRLPSPALLVTCGEAQNFPLLSDCPSSQGFFDRVLCDVPCSGDGTLRKNPTIWKNWDPKNGIHLHPLQLAIAKRGAQVLKVNGLMCYSTCSFNPIENEAVVASLLLWSRGALELVDVSEKIAKLRRRPGLKTWKVFDSDMIECTSVQKETDSDKSGRKKEKLMETMFPPSQDEMEQLGMAKCIRCLPHDENTGGFFICLLKKVSPIMMEDQKIVHIDIPSEVPEQKQTDVSTDVIPDEDGDTRQAQKGQHRRNRSKDHYRALSDESWEKLGSYYQIDSALSRTQFLTRSDDAKSITLVSRAITKQLLAALKSNKISVVFTGLRAFELSSVIEGAKYLRLTQAGVSSILPFIQARNLRLCLADFQKLLDQHGKLLPFSDFADELRQQFEASSIGSIVCSTLVDSSAELNGQQKMLHLVVWRGRATINIMACKADVATLVNCMKALGLYQATSNEQETSIERVHTEDHSPTNPETCMKPLPMTPPLSPTGKQ</sequence>
<name>F0WVX0_9STRA</name>
<dbReference type="EMBL" id="FR824350">
    <property type="protein sequence ID" value="CCA25571.1"/>
    <property type="molecule type" value="Genomic_DNA"/>
</dbReference>
<dbReference type="PANTHER" id="PTHR22808">
    <property type="entry name" value="NCL1 YEAST -RELATED NOL1/NOP2/FMU SUN DOMAIN-CONTAINING"/>
    <property type="match status" value="1"/>
</dbReference>
<comment type="subcellular location">
    <subcellularLocation>
        <location evidence="1">Nucleus</location>
    </subcellularLocation>
</comment>
<dbReference type="InterPro" id="IPR023267">
    <property type="entry name" value="RCMT"/>
</dbReference>
<reference evidence="13" key="1">
    <citation type="journal article" date="2011" name="PLoS Biol.">
        <title>Gene gain and loss during evolution of obligate parasitism in the white rust pathogen of Arabidopsis thaliana.</title>
        <authorList>
            <person name="Kemen E."/>
            <person name="Gardiner A."/>
            <person name="Schultz-Larsen T."/>
            <person name="Kemen A.C."/>
            <person name="Balmuth A.L."/>
            <person name="Robert-Seilaniantz A."/>
            <person name="Bailey K."/>
            <person name="Holub E."/>
            <person name="Studholme D.J."/>
            <person name="Maclean D."/>
            <person name="Jones J.D."/>
        </authorList>
    </citation>
    <scope>NUCLEOTIDE SEQUENCE</scope>
</reference>
<evidence type="ECO:0000256" key="10">
    <source>
        <dbReference type="PROSITE-ProRule" id="PRU01023"/>
    </source>
</evidence>
<keyword evidence="8 10" id="KW-0694">RNA-binding</keyword>
<dbReference type="Pfam" id="PF01189">
    <property type="entry name" value="Methyltr_RsmB-F"/>
    <property type="match status" value="1"/>
</dbReference>
<feature type="region of interest" description="Disordered" evidence="11">
    <location>
        <begin position="667"/>
        <end position="702"/>
    </location>
</feature>
<keyword evidence="4 10" id="KW-0489">Methyltransferase</keyword>
<dbReference type="Pfam" id="PF25376">
    <property type="entry name" value="Pre-PUA_NSUN2"/>
    <property type="match status" value="1"/>
</dbReference>
<evidence type="ECO:0000256" key="5">
    <source>
        <dbReference type="ARBA" id="ARBA00022679"/>
    </source>
</evidence>
<feature type="binding site" evidence="10">
    <location>
        <begin position="168"/>
        <end position="174"/>
    </location>
    <ligand>
        <name>S-adenosyl-L-methionine</name>
        <dbReference type="ChEBI" id="CHEBI:59789"/>
    </ligand>
</feature>
<gene>
    <name evidence="13" type="primary">AlNc14C305G10431</name>
    <name evidence="13" type="ORF">ALNC14_117150</name>
</gene>
<evidence type="ECO:0000256" key="2">
    <source>
        <dbReference type="ARBA" id="ARBA00007494"/>
    </source>
</evidence>